<comment type="pathway">
    <text evidence="1">Protein modification; peptidyl-diphthamide biosynthesis.</text>
</comment>
<dbReference type="AlphaFoldDB" id="A0A1W5D1N0"/>
<sequence length="404" mass="43939">MDSTANHEEEGTIQTIHPATTTFLDTPPSCLEFSPASPEYLVVGTYQLELKKPGAAGNQSEGEDLGPIIGEQDRSGNLSIFRLQGDDLNLVRTIPTACAVLDLHFAPHDPDILAVAGSTGVILLYRVDPQNLNDLNNFSCLQLYPSSTLILSLAWHPSPEKRSTIALSLSDGQVAILDHEDQSPETTLKSVQAHDLEAWTVAWSPSIPANGTSVLYSGGDDSALCKDDADSWPFRSTSSKDVSQDQLLSSDRKTHGAGVTAILPIESVAGGDEDVVVTGSYDESIRVLVLPSGRRRSRLLAEKRLGGGVWRLKRLETKLMDEDAGVKLRVLASCMHAGARVLEIRRSREGNWAIDVLAKFEEHKSMNYASDAQPRSNGNGTNVTTIVSSSFYDRKLCVWRINDD</sequence>
<dbReference type="SUPFAM" id="SSF50978">
    <property type="entry name" value="WD40 repeat-like"/>
    <property type="match status" value="1"/>
</dbReference>
<accession>A0A1W5D1N0</accession>
<name>A0A1W5D1N0_9LECA</name>
<dbReference type="PANTHER" id="PTHR46042:SF1">
    <property type="entry name" value="DIPHTHINE METHYLTRANSFERASE"/>
    <property type="match status" value="1"/>
</dbReference>
<evidence type="ECO:0000313" key="9">
    <source>
        <dbReference type="Proteomes" id="UP000192927"/>
    </source>
</evidence>
<evidence type="ECO:0000256" key="7">
    <source>
        <dbReference type="ARBA" id="ARBA00047551"/>
    </source>
</evidence>
<keyword evidence="4" id="KW-0378">Hydrolase</keyword>
<evidence type="ECO:0000256" key="1">
    <source>
        <dbReference type="ARBA" id="ARBA00005156"/>
    </source>
</evidence>
<dbReference type="GO" id="GO:0005737">
    <property type="term" value="C:cytoplasm"/>
    <property type="evidence" value="ECO:0007669"/>
    <property type="project" value="TreeGrafter"/>
</dbReference>
<keyword evidence="2" id="KW-0853">WD repeat</keyword>
<dbReference type="GO" id="GO:0061685">
    <property type="term" value="F:diphthine methylesterase activity"/>
    <property type="evidence" value="ECO:0007669"/>
    <property type="project" value="UniProtKB-EC"/>
</dbReference>
<evidence type="ECO:0000256" key="2">
    <source>
        <dbReference type="ARBA" id="ARBA00022574"/>
    </source>
</evidence>
<reference evidence="9" key="1">
    <citation type="submission" date="2017-03" db="EMBL/GenBank/DDBJ databases">
        <authorList>
            <person name="Sharma R."/>
            <person name="Thines M."/>
        </authorList>
    </citation>
    <scope>NUCLEOTIDE SEQUENCE [LARGE SCALE GENOMIC DNA]</scope>
</reference>
<dbReference type="EC" id="3.1.1.97" evidence="6"/>
<evidence type="ECO:0000256" key="4">
    <source>
        <dbReference type="ARBA" id="ARBA00022801"/>
    </source>
</evidence>
<evidence type="ECO:0000256" key="3">
    <source>
        <dbReference type="ARBA" id="ARBA00022737"/>
    </source>
</evidence>
<proteinExistence type="inferred from homology"/>
<dbReference type="EMBL" id="FWEW01001418">
    <property type="protein sequence ID" value="SLM37043.1"/>
    <property type="molecule type" value="Genomic_DNA"/>
</dbReference>
<evidence type="ECO:0000313" key="8">
    <source>
        <dbReference type="EMBL" id="SLM37043.1"/>
    </source>
</evidence>
<organism evidence="8 9">
    <name type="scientific">Lasallia pustulata</name>
    <dbReference type="NCBI Taxonomy" id="136370"/>
    <lineage>
        <taxon>Eukaryota</taxon>
        <taxon>Fungi</taxon>
        <taxon>Dikarya</taxon>
        <taxon>Ascomycota</taxon>
        <taxon>Pezizomycotina</taxon>
        <taxon>Lecanoromycetes</taxon>
        <taxon>OSLEUM clade</taxon>
        <taxon>Umbilicariomycetidae</taxon>
        <taxon>Umbilicariales</taxon>
        <taxon>Umbilicariaceae</taxon>
        <taxon>Lasallia</taxon>
    </lineage>
</organism>
<keyword evidence="3" id="KW-0677">Repeat</keyword>
<dbReference type="InterPro" id="IPR001680">
    <property type="entry name" value="WD40_rpt"/>
</dbReference>
<dbReference type="InterPro" id="IPR015943">
    <property type="entry name" value="WD40/YVTN_repeat-like_dom_sf"/>
</dbReference>
<comment type="similarity">
    <text evidence="5">Belongs to the DPH7 family.</text>
</comment>
<dbReference type="PANTHER" id="PTHR46042">
    <property type="entry name" value="DIPHTHINE METHYLTRANSFERASE"/>
    <property type="match status" value="1"/>
</dbReference>
<dbReference type="InterPro" id="IPR036322">
    <property type="entry name" value="WD40_repeat_dom_sf"/>
</dbReference>
<evidence type="ECO:0000256" key="5">
    <source>
        <dbReference type="ARBA" id="ARBA00038092"/>
    </source>
</evidence>
<protein>
    <recommendedName>
        <fullName evidence="6">methylated diphthine methylhydrolase</fullName>
        <ecNumber evidence="6">3.1.1.97</ecNumber>
    </recommendedName>
</protein>
<evidence type="ECO:0000256" key="6">
    <source>
        <dbReference type="ARBA" id="ARBA00039131"/>
    </source>
</evidence>
<dbReference type="GO" id="GO:0017183">
    <property type="term" value="P:protein histidyl modification to diphthamide"/>
    <property type="evidence" value="ECO:0007669"/>
    <property type="project" value="TreeGrafter"/>
</dbReference>
<dbReference type="SMART" id="SM00320">
    <property type="entry name" value="WD40"/>
    <property type="match status" value="4"/>
</dbReference>
<dbReference type="Proteomes" id="UP000192927">
    <property type="component" value="Unassembled WGS sequence"/>
</dbReference>
<comment type="catalytic activity">
    <reaction evidence="7">
        <text>diphthine methyl ester-[translation elongation factor 2] + H2O = diphthine-[translation elongation factor 2] + methanol + H(+)</text>
        <dbReference type="Rhea" id="RHEA:42656"/>
        <dbReference type="Rhea" id="RHEA-COMP:10172"/>
        <dbReference type="Rhea" id="RHEA-COMP:10173"/>
        <dbReference type="ChEBI" id="CHEBI:15377"/>
        <dbReference type="ChEBI" id="CHEBI:15378"/>
        <dbReference type="ChEBI" id="CHEBI:17790"/>
        <dbReference type="ChEBI" id="CHEBI:79005"/>
        <dbReference type="ChEBI" id="CHEBI:82696"/>
        <dbReference type="EC" id="3.1.1.97"/>
    </reaction>
</comment>
<dbReference type="Gene3D" id="2.130.10.10">
    <property type="entry name" value="YVTN repeat-like/Quinoprotein amine dehydrogenase"/>
    <property type="match status" value="1"/>
</dbReference>
<keyword evidence="9" id="KW-1185">Reference proteome</keyword>
<dbReference type="InterPro" id="IPR052415">
    <property type="entry name" value="Diphthine_MTase"/>
</dbReference>